<dbReference type="PaxDb" id="411902-CLOBOL_00978"/>
<proteinExistence type="inferred from homology"/>
<evidence type="ECO:0000256" key="3">
    <source>
        <dbReference type="ARBA" id="ARBA00022729"/>
    </source>
</evidence>
<protein>
    <recommendedName>
        <fullName evidence="5">Periplasmic binding protein domain-containing protein</fullName>
    </recommendedName>
</protein>
<comment type="subcellular location">
    <subcellularLocation>
        <location evidence="1">Cell envelope</location>
    </subcellularLocation>
</comment>
<dbReference type="Proteomes" id="UP000005396">
    <property type="component" value="Unassembled WGS sequence"/>
</dbReference>
<reference evidence="6 7" key="2">
    <citation type="submission" date="2007-09" db="EMBL/GenBank/DDBJ databases">
        <title>Draft genome sequence of Clostridium bolteae (ATCC BAA-613).</title>
        <authorList>
            <person name="Sudarsanam P."/>
            <person name="Ley R."/>
            <person name="Guruge J."/>
            <person name="Turnbaugh P.J."/>
            <person name="Mahowald M."/>
            <person name="Liep D."/>
            <person name="Gordon J."/>
        </authorList>
    </citation>
    <scope>NUCLEOTIDE SEQUENCE [LARGE SCALE GENOMIC DNA]</scope>
    <source>
        <strain evidence="7">ATCC BAA-613 / DSM 15670 / CCUG 46953 / JCM 12243 / WAL 16351</strain>
    </source>
</reference>
<evidence type="ECO:0000256" key="2">
    <source>
        <dbReference type="ARBA" id="ARBA00007639"/>
    </source>
</evidence>
<dbReference type="PANTHER" id="PTHR46847">
    <property type="entry name" value="D-ALLOSE-BINDING PERIPLASMIC PROTEIN-RELATED"/>
    <property type="match status" value="1"/>
</dbReference>
<dbReference type="PANTHER" id="PTHR46847:SF1">
    <property type="entry name" value="D-ALLOSE-BINDING PERIPLASMIC PROTEIN-RELATED"/>
    <property type="match status" value="1"/>
</dbReference>
<gene>
    <name evidence="6" type="ORF">CLOBOL_00978</name>
</gene>
<dbReference type="AlphaFoldDB" id="A8RJP3"/>
<dbReference type="GO" id="GO:0030246">
    <property type="term" value="F:carbohydrate binding"/>
    <property type="evidence" value="ECO:0007669"/>
    <property type="project" value="UniProtKB-ARBA"/>
</dbReference>
<dbReference type="InterPro" id="IPR028082">
    <property type="entry name" value="Peripla_BP_I"/>
</dbReference>
<evidence type="ECO:0000313" key="7">
    <source>
        <dbReference type="Proteomes" id="UP000005396"/>
    </source>
</evidence>
<dbReference type="Pfam" id="PF13407">
    <property type="entry name" value="Peripla_BP_4"/>
    <property type="match status" value="1"/>
</dbReference>
<dbReference type="GO" id="GO:0030313">
    <property type="term" value="C:cell envelope"/>
    <property type="evidence" value="ECO:0007669"/>
    <property type="project" value="UniProtKB-SubCell"/>
</dbReference>
<comment type="similarity">
    <text evidence="2">Belongs to the bacterial solute-binding protein 2 family.</text>
</comment>
<evidence type="ECO:0000256" key="1">
    <source>
        <dbReference type="ARBA" id="ARBA00004196"/>
    </source>
</evidence>
<dbReference type="EMBL" id="ABCC02000011">
    <property type="protein sequence ID" value="EDP18616.1"/>
    <property type="molecule type" value="Genomic_DNA"/>
</dbReference>
<comment type="caution">
    <text evidence="6">The sequence shown here is derived from an EMBL/GenBank/DDBJ whole genome shotgun (WGS) entry which is preliminary data.</text>
</comment>
<dbReference type="Gene3D" id="3.40.50.2300">
    <property type="match status" value="2"/>
</dbReference>
<dbReference type="SUPFAM" id="SSF53822">
    <property type="entry name" value="Periplasmic binding protein-like I"/>
    <property type="match status" value="1"/>
</dbReference>
<organism evidence="6 7">
    <name type="scientific">Enterocloster bolteae (strain ATCC BAA-613 / DSM 15670 / CCUG 46953 / JCM 12243 / WAL 16351)</name>
    <name type="common">Clostridium bolteae</name>
    <dbReference type="NCBI Taxonomy" id="411902"/>
    <lineage>
        <taxon>Bacteria</taxon>
        <taxon>Bacillati</taxon>
        <taxon>Bacillota</taxon>
        <taxon>Clostridia</taxon>
        <taxon>Lachnospirales</taxon>
        <taxon>Lachnospiraceae</taxon>
        <taxon>Enterocloster</taxon>
    </lineage>
</organism>
<accession>A8RJP3</accession>
<evidence type="ECO:0000256" key="4">
    <source>
        <dbReference type="SAM" id="MobiDB-lite"/>
    </source>
</evidence>
<feature type="region of interest" description="Disordered" evidence="4">
    <location>
        <begin position="52"/>
        <end position="72"/>
    </location>
</feature>
<dbReference type="HOGENOM" id="CLU_037628_3_7_9"/>
<sequence>MFIKHLNVYLKIETFRIIFLPKGGIFMKKKMVAMLLVLSLMGTLAGCSASGGNAGDKAEQKHTDTAATSGGDNKADSGMEFVYVTQDSANPYFIQVYDGFQSKCAELGIKTQILDSKYDVATQVSYVEDAVQRDVDGIMISPLDENALKTVVDQAKEKGIVVSAEAQPVSNAQIDGSLDEYNIGYAIGNAAAEWIKAEQGGKGRALILAQDDVEAVIRRGDGINDGILENAPEAEVVARQNASNTDLGMKVTESVLLAKPEVNVICACDDFTAIGAYEAVSAMQKIPDNFYIGGCDATDEGKEKMKVENSVYRSSCNLFPYEAGEDLAEAMYKYLTEKQEDAVVQRRYEPVWQKDVVGN</sequence>
<dbReference type="InterPro" id="IPR025997">
    <property type="entry name" value="SBP_2_dom"/>
</dbReference>
<evidence type="ECO:0000313" key="6">
    <source>
        <dbReference type="EMBL" id="EDP18616.1"/>
    </source>
</evidence>
<name>A8RJP3_ENTBW</name>
<evidence type="ECO:0000259" key="5">
    <source>
        <dbReference type="Pfam" id="PF13407"/>
    </source>
</evidence>
<feature type="domain" description="Periplasmic binding protein" evidence="5">
    <location>
        <begin position="81"/>
        <end position="338"/>
    </location>
</feature>
<dbReference type="eggNOG" id="COG1879">
    <property type="taxonomic scope" value="Bacteria"/>
</dbReference>
<keyword evidence="3" id="KW-0732">Signal</keyword>
<dbReference type="CDD" id="cd01536">
    <property type="entry name" value="PBP1_ABC_sugar_binding-like"/>
    <property type="match status" value="1"/>
</dbReference>
<reference evidence="6 7" key="1">
    <citation type="submission" date="2007-08" db="EMBL/GenBank/DDBJ databases">
        <authorList>
            <person name="Fulton L."/>
            <person name="Clifton S."/>
            <person name="Fulton B."/>
            <person name="Xu J."/>
            <person name="Minx P."/>
            <person name="Pepin K.H."/>
            <person name="Johnson M."/>
            <person name="Thiruvilangam P."/>
            <person name="Bhonagiri V."/>
            <person name="Nash W.E."/>
            <person name="Mardis E.R."/>
            <person name="Wilson R.K."/>
        </authorList>
    </citation>
    <scope>NUCLEOTIDE SEQUENCE [LARGE SCALE GENOMIC DNA]</scope>
    <source>
        <strain evidence="7">ATCC BAA-613 / DSM 15670 / CCUG 46953 / JCM 12243 / WAL 16351</strain>
    </source>
</reference>